<reference evidence="3 4" key="1">
    <citation type="submission" date="2018-06" db="EMBL/GenBank/DDBJ databases">
        <title>Complete Genomes of Monosporascus.</title>
        <authorList>
            <person name="Robinson A.J."/>
            <person name="Natvig D.O."/>
        </authorList>
    </citation>
    <scope>NUCLEOTIDE SEQUENCE [LARGE SCALE GENOMIC DNA]</scope>
    <source>
        <strain evidence="3 4">CBS 110550</strain>
    </source>
</reference>
<dbReference type="Proteomes" id="UP000293360">
    <property type="component" value="Unassembled WGS sequence"/>
</dbReference>
<evidence type="ECO:0000259" key="2">
    <source>
        <dbReference type="Pfam" id="PF01266"/>
    </source>
</evidence>
<name>A0A4Q4TQ43_9PEZI</name>
<dbReference type="PANTHER" id="PTHR13847:SF289">
    <property type="entry name" value="GLYCINE OXIDASE"/>
    <property type="match status" value="1"/>
</dbReference>
<dbReference type="EMBL" id="QJNU01000038">
    <property type="protein sequence ID" value="RYP09421.1"/>
    <property type="molecule type" value="Genomic_DNA"/>
</dbReference>
<dbReference type="PANTHER" id="PTHR13847">
    <property type="entry name" value="SARCOSINE DEHYDROGENASE-RELATED"/>
    <property type="match status" value="1"/>
</dbReference>
<dbReference type="STRING" id="155417.A0A4Q4TQ43"/>
<dbReference type="Gene3D" id="3.30.9.10">
    <property type="entry name" value="D-Amino Acid Oxidase, subunit A, domain 2"/>
    <property type="match status" value="1"/>
</dbReference>
<dbReference type="InterPro" id="IPR006076">
    <property type="entry name" value="FAD-dep_OxRdtase"/>
</dbReference>
<protein>
    <recommendedName>
        <fullName evidence="2">FAD dependent oxidoreductase domain-containing protein</fullName>
    </recommendedName>
</protein>
<dbReference type="Gene3D" id="3.50.50.60">
    <property type="entry name" value="FAD/NAD(P)-binding domain"/>
    <property type="match status" value="2"/>
</dbReference>
<keyword evidence="1" id="KW-0560">Oxidoreductase</keyword>
<dbReference type="SUPFAM" id="SSF51971">
    <property type="entry name" value="Nucleotide-binding domain"/>
    <property type="match status" value="1"/>
</dbReference>
<comment type="caution">
    <text evidence="3">The sequence shown here is derived from an EMBL/GenBank/DDBJ whole genome shotgun (WGS) entry which is preliminary data.</text>
</comment>
<keyword evidence="4" id="KW-1185">Reference proteome</keyword>
<accession>A0A4Q4TQ43</accession>
<dbReference type="AlphaFoldDB" id="A0A4Q4TQ43"/>
<dbReference type="Pfam" id="PF01266">
    <property type="entry name" value="DAO"/>
    <property type="match status" value="1"/>
</dbReference>
<feature type="domain" description="FAD dependent oxidoreductase" evidence="2">
    <location>
        <begin position="11"/>
        <end position="242"/>
    </location>
</feature>
<dbReference type="InterPro" id="IPR036188">
    <property type="entry name" value="FAD/NAD-bd_sf"/>
</dbReference>
<dbReference type="GO" id="GO:0005737">
    <property type="term" value="C:cytoplasm"/>
    <property type="evidence" value="ECO:0007669"/>
    <property type="project" value="TreeGrafter"/>
</dbReference>
<evidence type="ECO:0000256" key="1">
    <source>
        <dbReference type="ARBA" id="ARBA00023002"/>
    </source>
</evidence>
<proteinExistence type="predicted"/>
<evidence type="ECO:0000313" key="4">
    <source>
        <dbReference type="Proteomes" id="UP000293360"/>
    </source>
</evidence>
<dbReference type="OrthoDB" id="498204at2759"/>
<evidence type="ECO:0000313" key="3">
    <source>
        <dbReference type="EMBL" id="RYP09421.1"/>
    </source>
</evidence>
<sequence length="259" mass="27935">MGPPAPRCLGIWLERKCATEGVDIRTSTTATAVATAENGALKSVQCSILATGESYSLPCQKLVIAAGPWSPSLIQSLFPNSILDLQPSTNAGDWMVFQDPNPVRADTTSAVFFDDIVHEKLEYGGRNNGSIFVCGRRNFTAILPPPGKEDEPDQRVLSDLIQYSRRFIHQDIEGEACPALSILEKGRAFRPSTVAGLPRISEIPSEKLYCVESEAPTGVFLCYGHGSYGLTLGMGSGKLMAQVILGLKPDIDISKFTIS</sequence>
<gene>
    <name evidence="3" type="ORF">DL764_001300</name>
</gene>
<organism evidence="3 4">
    <name type="scientific">Monosporascus ibericus</name>
    <dbReference type="NCBI Taxonomy" id="155417"/>
    <lineage>
        <taxon>Eukaryota</taxon>
        <taxon>Fungi</taxon>
        <taxon>Dikarya</taxon>
        <taxon>Ascomycota</taxon>
        <taxon>Pezizomycotina</taxon>
        <taxon>Sordariomycetes</taxon>
        <taxon>Xylariomycetidae</taxon>
        <taxon>Xylariales</taxon>
        <taxon>Xylariales incertae sedis</taxon>
        <taxon>Monosporascus</taxon>
    </lineage>
</organism>
<dbReference type="GO" id="GO:0016491">
    <property type="term" value="F:oxidoreductase activity"/>
    <property type="evidence" value="ECO:0007669"/>
    <property type="project" value="UniProtKB-KW"/>
</dbReference>